<organism evidence="1 2">
    <name type="scientific">Metamycoplasma neophronis</name>
    <dbReference type="NCBI Taxonomy" id="872983"/>
    <lineage>
        <taxon>Bacteria</taxon>
        <taxon>Bacillati</taxon>
        <taxon>Mycoplasmatota</taxon>
        <taxon>Mycoplasmoidales</taxon>
        <taxon>Metamycoplasmataceae</taxon>
        <taxon>Metamycoplasma</taxon>
    </lineage>
</organism>
<protein>
    <submittedName>
        <fullName evidence="1">Uncharacterized protein</fullName>
    </submittedName>
</protein>
<evidence type="ECO:0000313" key="1">
    <source>
        <dbReference type="EMBL" id="TPR53891.1"/>
    </source>
</evidence>
<dbReference type="InterPro" id="IPR027417">
    <property type="entry name" value="P-loop_NTPase"/>
</dbReference>
<keyword evidence="2" id="KW-1185">Reference proteome</keyword>
<accession>A0ABY2YZT2</accession>
<gene>
    <name evidence="1" type="ORF">FJR74_01870</name>
</gene>
<dbReference type="Gene3D" id="3.40.50.300">
    <property type="entry name" value="P-loop containing nucleotide triphosphate hydrolases"/>
    <property type="match status" value="1"/>
</dbReference>
<dbReference type="EMBL" id="VHHP01000004">
    <property type="protein sequence ID" value="TPR53891.1"/>
    <property type="molecule type" value="Genomic_DNA"/>
</dbReference>
<proteinExistence type="predicted"/>
<sequence>MANEFFENFLNELKLDNFNPAEEKAKILSNPKVTTLIQDLQLSQKQIDEGMNYLQKYFDYLNENNNNDPDWKLFVDENGFLAIDFTNDEYFVRRKLLENFWLTNITPLDNSWYEYFNMTKKHKPRELIINANMSLQKFLPALSSQIKLITSNQTIQGLYLVDENFIYARNIFKFLAFLMGVQKNKTVIFVDASALFQFLQTNLKNQYEMNNIQKYLTDVDCLFIDRFAMGTRPEWFINFLITVFTERELKQKPIFIASPIDFEDADQHLIINFKDKNNDGLNKLERLLKHTTSRICVKFIAKTNN</sequence>
<reference evidence="1" key="1">
    <citation type="submission" date="2019-06" db="EMBL/GenBank/DDBJ databases">
        <title>Mycoplasma neophronis type strain whole genome sequence.</title>
        <authorList>
            <person name="Spergser J."/>
        </authorList>
    </citation>
    <scope>NUCLEOTIDE SEQUENCE [LARGE SCALE GENOMIC DNA]</scope>
    <source>
        <strain evidence="1">DSM 24097</strain>
    </source>
</reference>
<name>A0ABY2YZT2_9BACT</name>
<dbReference type="Proteomes" id="UP000316851">
    <property type="component" value="Unassembled WGS sequence"/>
</dbReference>
<comment type="caution">
    <text evidence="1">The sequence shown here is derived from an EMBL/GenBank/DDBJ whole genome shotgun (WGS) entry which is preliminary data.</text>
</comment>
<dbReference type="RefSeq" id="WP_140914856.1">
    <property type="nucleotide sequence ID" value="NZ_VHHP01000004.1"/>
</dbReference>
<evidence type="ECO:0000313" key="2">
    <source>
        <dbReference type="Proteomes" id="UP000316851"/>
    </source>
</evidence>